<name>A0A3M2SEF2_9HYPO</name>
<protein>
    <recommendedName>
        <fullName evidence="1">Cupin type-2 domain-containing protein</fullName>
    </recommendedName>
</protein>
<dbReference type="SUPFAM" id="SSF51182">
    <property type="entry name" value="RmlC-like cupins"/>
    <property type="match status" value="1"/>
</dbReference>
<dbReference type="STRING" id="2010991.A0A3M2SEF2"/>
<dbReference type="PANTHER" id="PTHR36156">
    <property type="entry name" value="SLR2101 PROTEIN"/>
    <property type="match status" value="1"/>
</dbReference>
<dbReference type="EMBL" id="NKUJ01000063">
    <property type="protein sequence ID" value="RMJ15512.1"/>
    <property type="molecule type" value="Genomic_DNA"/>
</dbReference>
<dbReference type="InterPro" id="IPR013096">
    <property type="entry name" value="Cupin_2"/>
</dbReference>
<dbReference type="PANTHER" id="PTHR36156:SF2">
    <property type="entry name" value="CUPIN TYPE-2 DOMAIN-CONTAINING PROTEIN"/>
    <property type="match status" value="1"/>
</dbReference>
<evidence type="ECO:0000259" key="1">
    <source>
        <dbReference type="Pfam" id="PF07883"/>
    </source>
</evidence>
<evidence type="ECO:0000313" key="2">
    <source>
        <dbReference type="EMBL" id="RMJ15512.1"/>
    </source>
</evidence>
<dbReference type="InterPro" id="IPR011051">
    <property type="entry name" value="RmlC_Cupin_sf"/>
</dbReference>
<reference evidence="2 3" key="1">
    <citation type="submission" date="2017-06" db="EMBL/GenBank/DDBJ databases">
        <title>Comparative genomic analysis of Ambrosia Fusariam Clade fungi.</title>
        <authorList>
            <person name="Stajich J.E."/>
            <person name="Carrillo J."/>
            <person name="Kijimoto T."/>
            <person name="Eskalen A."/>
            <person name="O'Donnell K."/>
            <person name="Kasson M."/>
        </authorList>
    </citation>
    <scope>NUCLEOTIDE SEQUENCE [LARGE SCALE GENOMIC DNA]</scope>
    <source>
        <strain evidence="2">UCR3666</strain>
    </source>
</reference>
<organism evidence="2 3">
    <name type="scientific">Fusarium kuroshium</name>
    <dbReference type="NCBI Taxonomy" id="2010991"/>
    <lineage>
        <taxon>Eukaryota</taxon>
        <taxon>Fungi</taxon>
        <taxon>Dikarya</taxon>
        <taxon>Ascomycota</taxon>
        <taxon>Pezizomycotina</taxon>
        <taxon>Sordariomycetes</taxon>
        <taxon>Hypocreomycetidae</taxon>
        <taxon>Hypocreales</taxon>
        <taxon>Nectriaceae</taxon>
        <taxon>Fusarium</taxon>
        <taxon>Fusarium solani species complex</taxon>
    </lineage>
</organism>
<dbReference type="CDD" id="cd02231">
    <property type="entry name" value="cupin_BLL6423-like"/>
    <property type="match status" value="1"/>
</dbReference>
<accession>A0A3M2SEF2</accession>
<dbReference type="InterPro" id="IPR047142">
    <property type="entry name" value="OryJ/VirC-like"/>
</dbReference>
<evidence type="ECO:0000313" key="3">
    <source>
        <dbReference type="Proteomes" id="UP000277212"/>
    </source>
</evidence>
<feature type="domain" description="Cupin type-2" evidence="1">
    <location>
        <begin position="85"/>
        <end position="149"/>
    </location>
</feature>
<dbReference type="Pfam" id="PF07883">
    <property type="entry name" value="Cupin_2"/>
    <property type="match status" value="1"/>
</dbReference>
<keyword evidence="3" id="KW-1185">Reference proteome</keyword>
<proteinExistence type="predicted"/>
<dbReference type="Gene3D" id="2.60.120.10">
    <property type="entry name" value="Jelly Rolls"/>
    <property type="match status" value="1"/>
</dbReference>
<dbReference type="InterPro" id="IPR014710">
    <property type="entry name" value="RmlC-like_jellyroll"/>
</dbReference>
<dbReference type="AlphaFoldDB" id="A0A3M2SEF2"/>
<dbReference type="Proteomes" id="UP000277212">
    <property type="component" value="Unassembled WGS sequence"/>
</dbReference>
<sequence length="185" mass="20375">MSSEPKPLPPVKRYITTHDAEGNAIWDESVPLEVKEHRSGGFSIHASYIHPDNSHDLNTGDDLKAYREHPHEKDLAPESGSTLRVVDFWPGFPAVMHRTASIDYGVVIEGEIDCVLDNGATKTFKRGDIIIQRGTNHAWKNSGTEVARVCFTLLPSAPIKVQGKELEVHGMADLGRIAEEASNIV</sequence>
<gene>
    <name evidence="2" type="ORF">CDV36_004814</name>
</gene>
<comment type="caution">
    <text evidence="2">The sequence shown here is derived from an EMBL/GenBank/DDBJ whole genome shotgun (WGS) entry which is preliminary data.</text>
</comment>
<dbReference type="OrthoDB" id="5840532at2759"/>